<dbReference type="RefSeq" id="WP_065082433.1">
    <property type="nucleotide sequence ID" value="NZ_CP040516.1"/>
</dbReference>
<comment type="caution">
    <text evidence="1">The sequence shown here is derived from an EMBL/GenBank/DDBJ whole genome shotgun (WGS) entry which is preliminary data.</text>
</comment>
<reference evidence="1 4" key="2">
    <citation type="submission" date="2023-06" db="EMBL/GenBank/DDBJ databases">
        <title>Nosocomial Elizabethkingia miricola genome.</title>
        <authorList>
            <person name="Morgado S."/>
            <person name="Fonseca E."/>
            <person name="Freitas F."/>
            <person name="Vicente A.C."/>
        </authorList>
    </citation>
    <scope>NUCLEOTIDE SEQUENCE [LARGE SCALE GENOMIC DNA]</scope>
    <source>
        <strain evidence="1 4">EM15</strain>
    </source>
</reference>
<dbReference type="Proteomes" id="UP001239265">
    <property type="component" value="Unassembled WGS sequence"/>
</dbReference>
<protein>
    <submittedName>
        <fullName evidence="1">Uncharacterized protein</fullName>
    </submittedName>
</protein>
<sequence>MMKNRDEKQTTRSVMKEYIPPVVEVQYIEMEEGIATGSDPTTPPTTGGLVSDVQTDWTGQESDTNVTVGF</sequence>
<dbReference type="EMBL" id="VNHK01000006">
    <property type="protein sequence ID" value="TYO91938.1"/>
    <property type="molecule type" value="Genomic_DNA"/>
</dbReference>
<dbReference type="Proteomes" id="UP000324513">
    <property type="component" value="Unassembled WGS sequence"/>
</dbReference>
<evidence type="ECO:0000313" key="4">
    <source>
        <dbReference type="Proteomes" id="UP001239265"/>
    </source>
</evidence>
<evidence type="ECO:0000313" key="1">
    <source>
        <dbReference type="EMBL" id="MDQ8748633.1"/>
    </source>
</evidence>
<name>A0ABD5B6D4_ELIMR</name>
<gene>
    <name evidence="2" type="ORF">LX74_02189</name>
    <name evidence="1" type="ORF">QT385_08290</name>
</gene>
<reference evidence="2 3" key="1">
    <citation type="submission" date="2019-07" db="EMBL/GenBank/DDBJ databases">
        <title>Genomic Encyclopedia of Archaeal and Bacterial Type Strains, Phase II (KMG-II): from individual species to whole genera.</title>
        <authorList>
            <person name="Goeker M."/>
        </authorList>
    </citation>
    <scope>NUCLEOTIDE SEQUENCE [LARGE SCALE GENOMIC DNA]</scope>
    <source>
        <strain evidence="2 3">DSM 14571</strain>
    </source>
</reference>
<evidence type="ECO:0000313" key="3">
    <source>
        <dbReference type="Proteomes" id="UP000324513"/>
    </source>
</evidence>
<accession>A0ABD5B6D4</accession>
<keyword evidence="3" id="KW-1185">Reference proteome</keyword>
<dbReference type="AlphaFoldDB" id="A0ABD5B6D4"/>
<organism evidence="1 4">
    <name type="scientific">Elizabethkingia miricola</name>
    <name type="common">Chryseobacterium miricola</name>
    <dbReference type="NCBI Taxonomy" id="172045"/>
    <lineage>
        <taxon>Bacteria</taxon>
        <taxon>Pseudomonadati</taxon>
        <taxon>Bacteroidota</taxon>
        <taxon>Flavobacteriia</taxon>
        <taxon>Flavobacteriales</taxon>
        <taxon>Weeksellaceae</taxon>
        <taxon>Elizabethkingia</taxon>
    </lineage>
</organism>
<proteinExistence type="predicted"/>
<dbReference type="EMBL" id="JAUCQJ010000002">
    <property type="protein sequence ID" value="MDQ8748633.1"/>
    <property type="molecule type" value="Genomic_DNA"/>
</dbReference>
<evidence type="ECO:0000313" key="2">
    <source>
        <dbReference type="EMBL" id="TYO91938.1"/>
    </source>
</evidence>